<dbReference type="Pfam" id="PF13919">
    <property type="entry name" value="ASXH"/>
    <property type="match status" value="1"/>
</dbReference>
<sequence>MTPPQKRWLTQPNSRVGKAPDLAAVLRKEAAWETLPVEARRELYSLLPSKPGGGAYDINVHPLTTHLRAYIEEEVRQYQDDLNEGKETKKWREEAIQAGQERASGVWAEWQEKMHEDDWGKREHSVETKIEQATEEEARDAAKTAANTSAKISKIQ</sequence>
<feature type="region of interest" description="Disordered" evidence="1">
    <location>
        <begin position="115"/>
        <end position="156"/>
    </location>
</feature>
<dbReference type="InterPro" id="IPR028020">
    <property type="entry name" value="ASX_DEUBAD_dom"/>
</dbReference>
<organism evidence="3 4">
    <name type="scientific">Cercospora zeae-maydis SCOH1-5</name>
    <dbReference type="NCBI Taxonomy" id="717836"/>
    <lineage>
        <taxon>Eukaryota</taxon>
        <taxon>Fungi</taxon>
        <taxon>Dikarya</taxon>
        <taxon>Ascomycota</taxon>
        <taxon>Pezizomycotina</taxon>
        <taxon>Dothideomycetes</taxon>
        <taxon>Dothideomycetidae</taxon>
        <taxon>Mycosphaerellales</taxon>
        <taxon>Mycosphaerellaceae</taxon>
        <taxon>Cercospora</taxon>
    </lineage>
</organism>
<dbReference type="OrthoDB" id="2289918at2759"/>
<evidence type="ECO:0000256" key="1">
    <source>
        <dbReference type="SAM" id="MobiDB-lite"/>
    </source>
</evidence>
<evidence type="ECO:0000313" key="4">
    <source>
        <dbReference type="Proteomes" id="UP000799539"/>
    </source>
</evidence>
<feature type="domain" description="ASX DEUBAD" evidence="2">
    <location>
        <begin position="7"/>
        <end position="121"/>
    </location>
</feature>
<keyword evidence="4" id="KW-1185">Reference proteome</keyword>
<reference evidence="3" key="1">
    <citation type="journal article" date="2020" name="Stud. Mycol.">
        <title>101 Dothideomycetes genomes: a test case for predicting lifestyles and emergence of pathogens.</title>
        <authorList>
            <person name="Haridas S."/>
            <person name="Albert R."/>
            <person name="Binder M."/>
            <person name="Bloem J."/>
            <person name="Labutti K."/>
            <person name="Salamov A."/>
            <person name="Andreopoulos B."/>
            <person name="Baker S."/>
            <person name="Barry K."/>
            <person name="Bills G."/>
            <person name="Bluhm B."/>
            <person name="Cannon C."/>
            <person name="Castanera R."/>
            <person name="Culley D."/>
            <person name="Daum C."/>
            <person name="Ezra D."/>
            <person name="Gonzalez J."/>
            <person name="Henrissat B."/>
            <person name="Kuo A."/>
            <person name="Liang C."/>
            <person name="Lipzen A."/>
            <person name="Lutzoni F."/>
            <person name="Magnuson J."/>
            <person name="Mondo S."/>
            <person name="Nolan M."/>
            <person name="Ohm R."/>
            <person name="Pangilinan J."/>
            <person name="Park H.-J."/>
            <person name="Ramirez L."/>
            <person name="Alfaro M."/>
            <person name="Sun H."/>
            <person name="Tritt A."/>
            <person name="Yoshinaga Y."/>
            <person name="Zwiers L.-H."/>
            <person name="Turgeon B."/>
            <person name="Goodwin S."/>
            <person name="Spatafora J."/>
            <person name="Crous P."/>
            <person name="Grigoriev I."/>
        </authorList>
    </citation>
    <scope>NUCLEOTIDE SEQUENCE</scope>
    <source>
        <strain evidence="3">SCOH1-5</strain>
    </source>
</reference>
<protein>
    <recommendedName>
        <fullName evidence="2">ASX DEUBAD domain-containing protein</fullName>
    </recommendedName>
</protein>
<evidence type="ECO:0000259" key="2">
    <source>
        <dbReference type="Pfam" id="PF13919"/>
    </source>
</evidence>
<accession>A0A6A6EZT8</accession>
<gene>
    <name evidence="3" type="ORF">CERZMDRAFT_102848</name>
</gene>
<dbReference type="EMBL" id="ML992708">
    <property type="protein sequence ID" value="KAF2207002.1"/>
    <property type="molecule type" value="Genomic_DNA"/>
</dbReference>
<evidence type="ECO:0000313" key="3">
    <source>
        <dbReference type="EMBL" id="KAF2207002.1"/>
    </source>
</evidence>
<feature type="compositionally biased region" description="Basic and acidic residues" evidence="1">
    <location>
        <begin position="115"/>
        <end position="132"/>
    </location>
</feature>
<dbReference type="AlphaFoldDB" id="A0A6A6EZT8"/>
<feature type="compositionally biased region" description="Polar residues" evidence="1">
    <location>
        <begin position="145"/>
        <end position="156"/>
    </location>
</feature>
<name>A0A6A6EZT8_9PEZI</name>
<proteinExistence type="predicted"/>
<dbReference type="Proteomes" id="UP000799539">
    <property type="component" value="Unassembled WGS sequence"/>
</dbReference>